<keyword evidence="3" id="KW-1185">Reference proteome</keyword>
<accession>A0A3M7LVY9</accession>
<dbReference type="EMBL" id="KE747806">
    <property type="protein sequence ID" value="RMZ66336.1"/>
    <property type="molecule type" value="Genomic_DNA"/>
</dbReference>
<dbReference type="OrthoDB" id="10277687at2759"/>
<dbReference type="AlphaFoldDB" id="A0A3M7LVY9"/>
<feature type="region of interest" description="Disordered" evidence="1">
    <location>
        <begin position="34"/>
        <end position="65"/>
    </location>
</feature>
<evidence type="ECO:0000313" key="3">
    <source>
        <dbReference type="Proteomes" id="UP000265663"/>
    </source>
</evidence>
<evidence type="ECO:0000313" key="2">
    <source>
        <dbReference type="EMBL" id="RMZ66336.1"/>
    </source>
</evidence>
<organism evidence="2 3">
    <name type="scientific">Pyrenophora seminiperda CCB06</name>
    <dbReference type="NCBI Taxonomy" id="1302712"/>
    <lineage>
        <taxon>Eukaryota</taxon>
        <taxon>Fungi</taxon>
        <taxon>Dikarya</taxon>
        <taxon>Ascomycota</taxon>
        <taxon>Pezizomycotina</taxon>
        <taxon>Dothideomycetes</taxon>
        <taxon>Pleosporomycetidae</taxon>
        <taxon>Pleosporales</taxon>
        <taxon>Pleosporineae</taxon>
        <taxon>Pleosporaceae</taxon>
        <taxon>Pyrenophora</taxon>
    </lineage>
</organism>
<protein>
    <submittedName>
        <fullName evidence="2">Uncharacterized protein</fullName>
    </submittedName>
</protein>
<reference evidence="2 3" key="1">
    <citation type="journal article" date="2014" name="PLoS ONE">
        <title>De novo Genome Assembly of the Fungal Plant Pathogen Pyrenophora semeniperda.</title>
        <authorList>
            <person name="Soliai M.M."/>
            <person name="Meyer S.E."/>
            <person name="Udall J.A."/>
            <person name="Elzinga D.E."/>
            <person name="Hermansen R.A."/>
            <person name="Bodily P.M."/>
            <person name="Hart A.A."/>
            <person name="Coleman C.E."/>
        </authorList>
    </citation>
    <scope>NUCLEOTIDE SEQUENCE [LARGE SCALE GENOMIC DNA]</scope>
    <source>
        <strain evidence="2 3">CCB06</strain>
        <tissue evidence="2">Mycelium</tissue>
    </source>
</reference>
<name>A0A3M7LVY9_9PLEO</name>
<gene>
    <name evidence="2" type="ORF">GMOD_00005471</name>
</gene>
<evidence type="ECO:0000256" key="1">
    <source>
        <dbReference type="SAM" id="MobiDB-lite"/>
    </source>
</evidence>
<sequence length="65" mass="7104">MCDNVCGDFGVCGHRAVVYIARCGTAQANGITCPPHQRQDTHDWQEDKDDEKCPACKGETPPETP</sequence>
<proteinExistence type="predicted"/>
<feature type="compositionally biased region" description="Basic and acidic residues" evidence="1">
    <location>
        <begin position="37"/>
        <end position="54"/>
    </location>
</feature>
<dbReference type="Proteomes" id="UP000265663">
    <property type="component" value="Unassembled WGS sequence"/>
</dbReference>